<dbReference type="EMBL" id="CAJHJG010005193">
    <property type="protein sequence ID" value="CAD6948352.1"/>
    <property type="molecule type" value="Genomic_DNA"/>
</dbReference>
<evidence type="ECO:0000313" key="5">
    <source>
        <dbReference type="Proteomes" id="UP000836402"/>
    </source>
</evidence>
<reference evidence="3" key="2">
    <citation type="journal article" date="2019" name="IMA Fungus">
        <title>Genome sequencing and comparison of five Tilletia species to identify candidate genes for the detection of regulated species infecting wheat.</title>
        <authorList>
            <person name="Nguyen H.D.T."/>
            <person name="Sultana T."/>
            <person name="Kesanakurti P."/>
            <person name="Hambleton S."/>
        </authorList>
    </citation>
    <scope>NUCLEOTIDE SEQUENCE</scope>
    <source>
        <strain evidence="3">DAOMC 238032</strain>
    </source>
</reference>
<evidence type="ECO:0000256" key="1">
    <source>
        <dbReference type="SAM" id="MobiDB-lite"/>
    </source>
</evidence>
<feature type="region of interest" description="Disordered" evidence="1">
    <location>
        <begin position="1"/>
        <end position="26"/>
    </location>
</feature>
<evidence type="ECO:0000313" key="2">
    <source>
        <dbReference type="EMBL" id="CAD6948352.1"/>
    </source>
</evidence>
<proteinExistence type="predicted"/>
<protein>
    <submittedName>
        <fullName evidence="3">Uncharacterized protein</fullName>
    </submittedName>
</protein>
<dbReference type="Proteomes" id="UP000077671">
    <property type="component" value="Unassembled WGS sequence"/>
</dbReference>
<sequence length="109" mass="12428">MSSPTATPKEKKNSEEHSLQLDQNDVEYNNDYSLQKSNTDAVLNNPLYGLTRKQLFAKFEKFAADKNLSHEVETLKKGALVAQNPANFRSIDILTDEERGVIDHEYKNK</sequence>
<feature type="compositionally biased region" description="Basic and acidic residues" evidence="1">
    <location>
        <begin position="8"/>
        <end position="19"/>
    </location>
</feature>
<dbReference type="AlphaFoldDB" id="A0A177VEH8"/>
<evidence type="ECO:0000313" key="4">
    <source>
        <dbReference type="Proteomes" id="UP000077671"/>
    </source>
</evidence>
<keyword evidence="5" id="KW-1185">Reference proteome</keyword>
<dbReference type="Proteomes" id="UP000836402">
    <property type="component" value="Unassembled WGS sequence"/>
</dbReference>
<accession>A0A177VEH8</accession>
<comment type="caution">
    <text evidence="3">The sequence shown here is derived from an EMBL/GenBank/DDBJ whole genome shotgun (WGS) entry which is preliminary data.</text>
</comment>
<reference evidence="2" key="3">
    <citation type="submission" date="2020-10" db="EMBL/GenBank/DDBJ databases">
        <authorList>
            <person name="Sedaghatjoo S."/>
        </authorList>
    </citation>
    <scope>NUCLEOTIDE SEQUENCE</scope>
    <source>
        <strain evidence="2">AZH3</strain>
    </source>
</reference>
<name>A0A177VEH8_9BASI</name>
<gene>
    <name evidence="3" type="ORF">A4X03_0g1779</name>
    <name evidence="2" type="ORF">JKIAZH3_G9768</name>
</gene>
<reference evidence="3" key="1">
    <citation type="submission" date="2016-04" db="EMBL/GenBank/DDBJ databases">
        <authorList>
            <person name="Nguyen H.D."/>
            <person name="Kesanakurti P."/>
            <person name="Cullis J."/>
            <person name="Levesque C.A."/>
            <person name="Hambleton S."/>
        </authorList>
    </citation>
    <scope>NUCLEOTIDE SEQUENCE</scope>
    <source>
        <strain evidence="3">DAOMC 238032</strain>
    </source>
</reference>
<organism evidence="3 4">
    <name type="scientific">Tilletia caries</name>
    <name type="common">wheat bunt fungus</name>
    <dbReference type="NCBI Taxonomy" id="13290"/>
    <lineage>
        <taxon>Eukaryota</taxon>
        <taxon>Fungi</taxon>
        <taxon>Dikarya</taxon>
        <taxon>Basidiomycota</taxon>
        <taxon>Ustilaginomycotina</taxon>
        <taxon>Exobasidiomycetes</taxon>
        <taxon>Tilletiales</taxon>
        <taxon>Tilletiaceae</taxon>
        <taxon>Tilletia</taxon>
    </lineage>
</organism>
<evidence type="ECO:0000313" key="3">
    <source>
        <dbReference type="EMBL" id="KAE8263305.1"/>
    </source>
</evidence>
<dbReference type="EMBL" id="LWDD02000154">
    <property type="protein sequence ID" value="KAE8263305.1"/>
    <property type="molecule type" value="Genomic_DNA"/>
</dbReference>